<protein>
    <recommendedName>
        <fullName evidence="6">Exodeoxyribonuclease 7 small subunit</fullName>
        <ecNumber evidence="6">3.1.11.6</ecNumber>
    </recommendedName>
    <alternativeName>
        <fullName evidence="6">Exodeoxyribonuclease VII small subunit</fullName>
        <shortName evidence="6">Exonuclease VII small subunit</shortName>
    </alternativeName>
</protein>
<dbReference type="Gene3D" id="1.10.287.1040">
    <property type="entry name" value="Exonuclease VII, small subunit"/>
    <property type="match status" value="1"/>
</dbReference>
<evidence type="ECO:0000256" key="3">
    <source>
        <dbReference type="ARBA" id="ARBA00022722"/>
    </source>
</evidence>
<feature type="coiled-coil region" evidence="7">
    <location>
        <begin position="7"/>
        <end position="79"/>
    </location>
</feature>
<comment type="subcellular location">
    <subcellularLocation>
        <location evidence="6">Cytoplasm</location>
    </subcellularLocation>
</comment>
<dbReference type="Proteomes" id="UP000198661">
    <property type="component" value="Unassembled WGS sequence"/>
</dbReference>
<dbReference type="PANTHER" id="PTHR34137:SF1">
    <property type="entry name" value="EXODEOXYRIBONUCLEASE 7 SMALL SUBUNIT"/>
    <property type="match status" value="1"/>
</dbReference>
<name>A0A1I2L332_9BACL</name>
<dbReference type="GO" id="GO:0005829">
    <property type="term" value="C:cytosol"/>
    <property type="evidence" value="ECO:0007669"/>
    <property type="project" value="TreeGrafter"/>
</dbReference>
<dbReference type="InterPro" id="IPR037004">
    <property type="entry name" value="Exonuc_VII_ssu_sf"/>
</dbReference>
<keyword evidence="3 6" id="KW-0540">Nuclease</keyword>
<keyword evidence="2 6" id="KW-0963">Cytoplasm</keyword>
<dbReference type="NCBIfam" id="TIGR01280">
    <property type="entry name" value="xseB"/>
    <property type="match status" value="1"/>
</dbReference>
<dbReference type="AlphaFoldDB" id="A0A1I2L332"/>
<keyword evidence="9" id="KW-1185">Reference proteome</keyword>
<comment type="function">
    <text evidence="6">Bidirectionally degrades single-stranded DNA into large acid-insoluble oligonucleotides, which are then degraded further into small acid-soluble oligonucleotides.</text>
</comment>
<dbReference type="GO" id="GO:0008855">
    <property type="term" value="F:exodeoxyribonuclease VII activity"/>
    <property type="evidence" value="ECO:0007669"/>
    <property type="project" value="UniProtKB-UniRule"/>
</dbReference>
<dbReference type="HAMAP" id="MF_00337">
    <property type="entry name" value="Exonuc_7_S"/>
    <property type="match status" value="1"/>
</dbReference>
<dbReference type="GO" id="GO:0006308">
    <property type="term" value="P:DNA catabolic process"/>
    <property type="evidence" value="ECO:0007669"/>
    <property type="project" value="UniProtKB-UniRule"/>
</dbReference>
<dbReference type="STRING" id="201973.SAMN04488025_10419"/>
<dbReference type="PANTHER" id="PTHR34137">
    <property type="entry name" value="EXODEOXYRIBONUCLEASE 7 SMALL SUBUNIT"/>
    <property type="match status" value="1"/>
</dbReference>
<evidence type="ECO:0000313" key="8">
    <source>
        <dbReference type="EMBL" id="SFF73734.1"/>
    </source>
</evidence>
<dbReference type="RefSeq" id="WP_245751993.1">
    <property type="nucleotide sequence ID" value="NZ_FOOK01000004.1"/>
</dbReference>
<comment type="similarity">
    <text evidence="1 6">Belongs to the XseB family.</text>
</comment>
<sequence>MSEPMEKKQEDREALSFEEAMERLERVVERLESGETSLEESIRLFEEGMRLARLCGQQLERAEQQVEILLKENGDWVKRPFRPEEDAD</sequence>
<reference evidence="8 9" key="1">
    <citation type="submission" date="2016-10" db="EMBL/GenBank/DDBJ databases">
        <authorList>
            <person name="de Groot N.N."/>
        </authorList>
    </citation>
    <scope>NUCLEOTIDE SEQUENCE [LARGE SCALE GENOMIC DNA]</scope>
    <source>
        <strain evidence="8 9">DSM 44945</strain>
    </source>
</reference>
<keyword evidence="4 6" id="KW-0378">Hydrolase</keyword>
<dbReference type="GO" id="GO:0009318">
    <property type="term" value="C:exodeoxyribonuclease VII complex"/>
    <property type="evidence" value="ECO:0007669"/>
    <property type="project" value="UniProtKB-UniRule"/>
</dbReference>
<comment type="subunit">
    <text evidence="6">Heterooligomer composed of large and small subunits.</text>
</comment>
<accession>A0A1I2L332</accession>
<dbReference type="EMBL" id="FOOK01000004">
    <property type="protein sequence ID" value="SFF73734.1"/>
    <property type="molecule type" value="Genomic_DNA"/>
</dbReference>
<dbReference type="NCBIfam" id="NF002140">
    <property type="entry name" value="PRK00977.1-4"/>
    <property type="match status" value="1"/>
</dbReference>
<keyword evidence="7" id="KW-0175">Coiled coil</keyword>
<keyword evidence="5 6" id="KW-0269">Exonuclease</keyword>
<dbReference type="Pfam" id="PF02609">
    <property type="entry name" value="Exonuc_VII_S"/>
    <property type="match status" value="1"/>
</dbReference>
<organism evidence="8 9">
    <name type="scientific">Planifilum fulgidum</name>
    <dbReference type="NCBI Taxonomy" id="201973"/>
    <lineage>
        <taxon>Bacteria</taxon>
        <taxon>Bacillati</taxon>
        <taxon>Bacillota</taxon>
        <taxon>Bacilli</taxon>
        <taxon>Bacillales</taxon>
        <taxon>Thermoactinomycetaceae</taxon>
        <taxon>Planifilum</taxon>
    </lineage>
</organism>
<evidence type="ECO:0000256" key="2">
    <source>
        <dbReference type="ARBA" id="ARBA00022490"/>
    </source>
</evidence>
<proteinExistence type="inferred from homology"/>
<dbReference type="NCBIfam" id="NF002139">
    <property type="entry name" value="PRK00977.1-3"/>
    <property type="match status" value="1"/>
</dbReference>
<dbReference type="InterPro" id="IPR003761">
    <property type="entry name" value="Exonuc_VII_S"/>
</dbReference>
<evidence type="ECO:0000256" key="6">
    <source>
        <dbReference type="HAMAP-Rule" id="MF_00337"/>
    </source>
</evidence>
<gene>
    <name evidence="6" type="primary">xseB</name>
    <name evidence="8" type="ORF">SAMN04488025_10419</name>
</gene>
<evidence type="ECO:0000256" key="5">
    <source>
        <dbReference type="ARBA" id="ARBA00022839"/>
    </source>
</evidence>
<dbReference type="EC" id="3.1.11.6" evidence="6"/>
<evidence type="ECO:0000313" key="9">
    <source>
        <dbReference type="Proteomes" id="UP000198661"/>
    </source>
</evidence>
<dbReference type="SUPFAM" id="SSF116842">
    <property type="entry name" value="XseB-like"/>
    <property type="match status" value="1"/>
</dbReference>
<comment type="catalytic activity">
    <reaction evidence="6">
        <text>Exonucleolytic cleavage in either 5'- to 3'- or 3'- to 5'-direction to yield nucleoside 5'-phosphates.</text>
        <dbReference type="EC" id="3.1.11.6"/>
    </reaction>
</comment>
<evidence type="ECO:0000256" key="4">
    <source>
        <dbReference type="ARBA" id="ARBA00022801"/>
    </source>
</evidence>
<evidence type="ECO:0000256" key="1">
    <source>
        <dbReference type="ARBA" id="ARBA00009998"/>
    </source>
</evidence>
<evidence type="ECO:0000256" key="7">
    <source>
        <dbReference type="SAM" id="Coils"/>
    </source>
</evidence>